<dbReference type="EMBL" id="FLQV01000343">
    <property type="protein sequence ID" value="SBS90535.1"/>
    <property type="molecule type" value="Genomic_DNA"/>
</dbReference>
<proteinExistence type="predicted"/>
<organism evidence="1 2">
    <name type="scientific">Plasmodium ovale curtisi</name>
    <dbReference type="NCBI Taxonomy" id="864141"/>
    <lineage>
        <taxon>Eukaryota</taxon>
        <taxon>Sar</taxon>
        <taxon>Alveolata</taxon>
        <taxon>Apicomplexa</taxon>
        <taxon>Aconoidasida</taxon>
        <taxon>Haemosporida</taxon>
        <taxon>Plasmodiidae</taxon>
        <taxon>Plasmodium</taxon>
        <taxon>Plasmodium (Plasmodium)</taxon>
    </lineage>
</organism>
<protein>
    <submittedName>
        <fullName evidence="1">Uncharacterized protein</fullName>
    </submittedName>
</protein>
<dbReference type="Proteomes" id="UP000078546">
    <property type="component" value="Unassembled WGS sequence"/>
</dbReference>
<feature type="non-terminal residue" evidence="1">
    <location>
        <position position="1"/>
    </location>
</feature>
<accession>A0A1A8WCE2</accession>
<dbReference type="AlphaFoldDB" id="A0A1A8WCE2"/>
<evidence type="ECO:0000313" key="1">
    <source>
        <dbReference type="EMBL" id="SBS90535.1"/>
    </source>
</evidence>
<evidence type="ECO:0000313" key="2">
    <source>
        <dbReference type="Proteomes" id="UP000078546"/>
    </source>
</evidence>
<name>A0A1A8WCE2_PLAOA</name>
<reference evidence="2" key="1">
    <citation type="submission" date="2016-05" db="EMBL/GenBank/DDBJ databases">
        <authorList>
            <person name="Naeem Raeece"/>
        </authorList>
    </citation>
    <scope>NUCLEOTIDE SEQUENCE [LARGE SCALE GENOMIC DNA]</scope>
</reference>
<sequence>YQRLECVPDAREALIKERIDELKKEHERNKNLAQRLNF</sequence>
<gene>
    <name evidence="1" type="ORF">POVCU1_018520</name>
</gene>